<name>A0AAE9WEK9_9SCHI</name>
<organism evidence="4 5">
    <name type="scientific">Schizosaccharomyces osmophilus</name>
    <dbReference type="NCBI Taxonomy" id="2545709"/>
    <lineage>
        <taxon>Eukaryota</taxon>
        <taxon>Fungi</taxon>
        <taxon>Dikarya</taxon>
        <taxon>Ascomycota</taxon>
        <taxon>Taphrinomycotina</taxon>
        <taxon>Schizosaccharomycetes</taxon>
        <taxon>Schizosaccharomycetales</taxon>
        <taxon>Schizosaccharomycetaceae</taxon>
        <taxon>Schizosaccharomyces</taxon>
    </lineage>
</organism>
<evidence type="ECO:0000313" key="5">
    <source>
        <dbReference type="Proteomes" id="UP001212411"/>
    </source>
</evidence>
<dbReference type="SUPFAM" id="SSF49879">
    <property type="entry name" value="SMAD/FHA domain"/>
    <property type="match status" value="1"/>
</dbReference>
<keyword evidence="2" id="KW-0812">Transmembrane</keyword>
<keyword evidence="5" id="KW-1185">Reference proteome</keyword>
<accession>A0AAE9WEK9</accession>
<evidence type="ECO:0000256" key="2">
    <source>
        <dbReference type="SAM" id="Phobius"/>
    </source>
</evidence>
<dbReference type="PROSITE" id="PS50006">
    <property type="entry name" value="FHA_DOMAIN"/>
    <property type="match status" value="1"/>
</dbReference>
<evidence type="ECO:0000256" key="1">
    <source>
        <dbReference type="SAM" id="Coils"/>
    </source>
</evidence>
<dbReference type="RefSeq" id="XP_056038653.1">
    <property type="nucleotide sequence ID" value="XM_056181958.1"/>
</dbReference>
<dbReference type="Proteomes" id="UP001212411">
    <property type="component" value="Chromosome 2"/>
</dbReference>
<keyword evidence="1" id="KW-0175">Coiled coil</keyword>
<feature type="transmembrane region" description="Helical" evidence="2">
    <location>
        <begin position="292"/>
        <end position="311"/>
    </location>
</feature>
<dbReference type="EMBL" id="CP115612">
    <property type="protein sequence ID" value="WBW74410.1"/>
    <property type="molecule type" value="Genomic_DNA"/>
</dbReference>
<dbReference type="InterPro" id="IPR000253">
    <property type="entry name" value="FHA_dom"/>
</dbReference>
<dbReference type="Pfam" id="PF00498">
    <property type="entry name" value="FHA"/>
    <property type="match status" value="1"/>
</dbReference>
<gene>
    <name evidence="4" type="primary">far10</name>
    <name evidence="4" type="ORF">SOMG_03167</name>
</gene>
<evidence type="ECO:0000259" key="3">
    <source>
        <dbReference type="PROSITE" id="PS50006"/>
    </source>
</evidence>
<proteinExistence type="predicted"/>
<evidence type="ECO:0000313" key="4">
    <source>
        <dbReference type="EMBL" id="WBW74410.1"/>
    </source>
</evidence>
<dbReference type="KEGG" id="som:SOMG_03167"/>
<dbReference type="Gene3D" id="2.60.200.20">
    <property type="match status" value="1"/>
</dbReference>
<feature type="domain" description="FHA" evidence="3">
    <location>
        <begin position="27"/>
        <end position="85"/>
    </location>
</feature>
<dbReference type="AlphaFoldDB" id="A0AAE9WEK9"/>
<dbReference type="GeneID" id="80876647"/>
<sequence length="313" mass="34665">MSAVVTLTPLNDSFQTKKLVLSPSVTYKVGRHTNKSTAPAASNLYFNSKVLSRQHAEIWMEKDSLILYVRDVKSSNGTFVNGNRLSSENKASAPCKLNSGDVLDFGVDIYNEEEIIHKKVSAQIRILTRGVPASTGPARHLETEVMLDSIMRQMAIQYRRCVELNEDLENLEHDVQGMSTTAGFINHSIHIDRKSSLRASDGVKSAESSLMTRGSLSTSSVEHDFLSPSSVEVPNKSTDASSFLSLPHKHTSDAAIREAESTIANLETWKARAFTAEAKLSIKKGCWYNNRAFFLSPFFIAVAGVIVYLGYWR</sequence>
<keyword evidence="2" id="KW-0472">Membrane</keyword>
<keyword evidence="2" id="KW-1133">Transmembrane helix</keyword>
<dbReference type="GO" id="GO:0005737">
    <property type="term" value="C:cytoplasm"/>
    <property type="evidence" value="ECO:0007669"/>
    <property type="project" value="TreeGrafter"/>
</dbReference>
<dbReference type="SMART" id="SM00240">
    <property type="entry name" value="FHA"/>
    <property type="match status" value="1"/>
</dbReference>
<dbReference type="PANTHER" id="PTHR15715">
    <property type="entry name" value="CENTROSOMAL PROTEIN OF 170 KDA"/>
    <property type="match status" value="1"/>
</dbReference>
<dbReference type="InterPro" id="IPR051176">
    <property type="entry name" value="Cent_Immune-Sig_Mod"/>
</dbReference>
<feature type="coiled-coil region" evidence="1">
    <location>
        <begin position="154"/>
        <end position="181"/>
    </location>
</feature>
<reference evidence="4 5" key="1">
    <citation type="journal article" date="2023" name="G3 (Bethesda)">
        <title>A high-quality reference genome for the fission yeast Schizosaccharomyces osmophilus.</title>
        <authorList>
            <person name="Jia G.S."/>
            <person name="Zhang W.C."/>
            <person name="Liang Y."/>
            <person name="Liu X.H."/>
            <person name="Rhind N."/>
            <person name="Pidoux A."/>
            <person name="Brysch-Herzberg M."/>
            <person name="Du L.L."/>
        </authorList>
    </citation>
    <scope>NUCLEOTIDE SEQUENCE [LARGE SCALE GENOMIC DNA]</scope>
    <source>
        <strain evidence="4 5">CBS 15793</strain>
    </source>
</reference>
<dbReference type="PANTHER" id="PTHR15715:SF37">
    <property type="entry name" value="LD47843P"/>
    <property type="match status" value="1"/>
</dbReference>
<dbReference type="InterPro" id="IPR008984">
    <property type="entry name" value="SMAD_FHA_dom_sf"/>
</dbReference>
<protein>
    <submittedName>
        <fullName evidence="4">SIP/FAR complex FHA domain subunit Far10/Csc1</fullName>
    </submittedName>
</protein>